<evidence type="ECO:0000256" key="8">
    <source>
        <dbReference type="ARBA" id="ARBA00023136"/>
    </source>
</evidence>
<organism evidence="12 13">
    <name type="scientific">Atta cephalotes</name>
    <name type="common">Leafcutter ant</name>
    <dbReference type="NCBI Taxonomy" id="12957"/>
    <lineage>
        <taxon>Eukaryota</taxon>
        <taxon>Metazoa</taxon>
        <taxon>Ecdysozoa</taxon>
        <taxon>Arthropoda</taxon>
        <taxon>Hexapoda</taxon>
        <taxon>Insecta</taxon>
        <taxon>Pterygota</taxon>
        <taxon>Neoptera</taxon>
        <taxon>Endopterygota</taxon>
        <taxon>Hymenoptera</taxon>
        <taxon>Apocrita</taxon>
        <taxon>Aculeata</taxon>
        <taxon>Formicoidea</taxon>
        <taxon>Formicidae</taxon>
        <taxon>Myrmicinae</taxon>
        <taxon>Atta</taxon>
    </lineage>
</organism>
<evidence type="ECO:0000256" key="7">
    <source>
        <dbReference type="ARBA" id="ARBA00023098"/>
    </source>
</evidence>
<evidence type="ECO:0000256" key="3">
    <source>
        <dbReference type="ARBA" id="ARBA00022679"/>
    </source>
</evidence>
<name>A0A158P445_ATTCE</name>
<feature type="transmembrane region" description="Helical" evidence="10">
    <location>
        <begin position="189"/>
        <end position="206"/>
    </location>
</feature>
<dbReference type="GO" id="GO:0009922">
    <property type="term" value="F:fatty acid elongase activity"/>
    <property type="evidence" value="ECO:0007669"/>
    <property type="project" value="UniProtKB-EC"/>
</dbReference>
<dbReference type="EMBL" id="ADTU01008456">
    <property type="status" value="NOT_ANNOTATED_CDS"/>
    <property type="molecule type" value="Genomic_DNA"/>
</dbReference>
<dbReference type="EMBL" id="ADTU01008455">
    <property type="status" value="NOT_ANNOTATED_CDS"/>
    <property type="molecule type" value="Genomic_DNA"/>
</dbReference>
<proteinExistence type="inferred from homology"/>
<dbReference type="GO" id="GO:0034625">
    <property type="term" value="P:fatty acid elongation, monounsaturated fatty acid"/>
    <property type="evidence" value="ECO:0007669"/>
    <property type="project" value="TreeGrafter"/>
</dbReference>
<feature type="transmembrane region" description="Helical" evidence="10">
    <location>
        <begin position="301"/>
        <end position="319"/>
    </location>
</feature>
<dbReference type="InParanoid" id="A0A158P445"/>
<reference evidence="12" key="2">
    <citation type="submission" date="2016-04" db="UniProtKB">
        <authorList>
            <consortium name="EnsemblMetazoa"/>
        </authorList>
    </citation>
    <scope>IDENTIFICATION</scope>
</reference>
<evidence type="ECO:0000256" key="2">
    <source>
        <dbReference type="ARBA" id="ARBA00022516"/>
    </source>
</evidence>
<dbReference type="Pfam" id="PF01151">
    <property type="entry name" value="ELO"/>
    <property type="match status" value="1"/>
</dbReference>
<dbReference type="GO" id="GO:0019367">
    <property type="term" value="P:fatty acid elongation, saturated fatty acid"/>
    <property type="evidence" value="ECO:0007669"/>
    <property type="project" value="TreeGrafter"/>
</dbReference>
<evidence type="ECO:0000256" key="1">
    <source>
        <dbReference type="ARBA" id="ARBA00004141"/>
    </source>
</evidence>
<evidence type="ECO:0000256" key="5">
    <source>
        <dbReference type="ARBA" id="ARBA00022832"/>
    </source>
</evidence>
<keyword evidence="5 10" id="KW-0276">Fatty acid metabolism</keyword>
<protein>
    <recommendedName>
        <fullName evidence="10">Elongation of very long chain fatty acids protein</fullName>
        <ecNumber evidence="10">2.3.1.199</ecNumber>
    </recommendedName>
    <alternativeName>
        <fullName evidence="10">Very-long-chain 3-oxoacyl-CoA synthase</fullName>
    </alternativeName>
</protein>
<sequence>MSSVDEGGILLQVALVNYMGLPAQKELTKWRLMSCASKPLEDSVHEQKTVTDQHYHGNRHRHGGGKSGGFAKVTAEVMVVELVVLALGSWVDRWVTVQDNGDYKRLGEHGSHDRDQLIRLVLVKIERSNASQAHRALELLEDYHAKLTRPQDKQLRLAIERVIRIFKSRLFQALLVEQTRKWPLMSSPFPLMLITFGYMYFVLYAGPRFMKDRPPYELRNFILIYDMIQILANLWFVKQHISYGWFSEFSLICSPPNSDSLNAIKMFDLMWWLIFLKLFDYVETCVFVLRKKQNQVSTLHVYHHVSNLLFLWYYLKYILDERATFISLMNCAVHVIMYMYYFIAALSSELQQMISPIKPFVTRLQMLHQFSKGREYWLIIAADKKTIMIPRVDFLESEGTDYDISVCLITSLQPGEGFSIPEKAWLKPGRIRVIEMSEEQF</sequence>
<comment type="similarity">
    <text evidence="10">Belongs to the ELO family.</text>
</comment>
<keyword evidence="6 10" id="KW-1133">Transmembrane helix</keyword>
<keyword evidence="3 10" id="KW-0808">Transferase</keyword>
<feature type="transmembrane region" description="Helical" evidence="10">
    <location>
        <begin position="269"/>
        <end position="289"/>
    </location>
</feature>
<keyword evidence="2 10" id="KW-0444">Lipid biosynthesis</keyword>
<dbReference type="GO" id="GO:0042761">
    <property type="term" value="P:very long-chain fatty acid biosynthetic process"/>
    <property type="evidence" value="ECO:0007669"/>
    <property type="project" value="TreeGrafter"/>
</dbReference>
<feature type="transmembrane region" description="Helical" evidence="10">
    <location>
        <begin position="325"/>
        <end position="343"/>
    </location>
</feature>
<feature type="domain" description="L27" evidence="11">
    <location>
        <begin position="129"/>
        <end position="184"/>
    </location>
</feature>
<dbReference type="EC" id="2.3.1.199" evidence="10"/>
<dbReference type="EMBL" id="ADTU01008454">
    <property type="status" value="NOT_ANNOTATED_CDS"/>
    <property type="molecule type" value="Genomic_DNA"/>
</dbReference>
<dbReference type="GO" id="GO:0005789">
    <property type="term" value="C:endoplasmic reticulum membrane"/>
    <property type="evidence" value="ECO:0007669"/>
    <property type="project" value="TreeGrafter"/>
</dbReference>
<evidence type="ECO:0000256" key="10">
    <source>
        <dbReference type="RuleBase" id="RU361115"/>
    </source>
</evidence>
<dbReference type="EMBL" id="ADTU01008462">
    <property type="status" value="NOT_ANNOTATED_CDS"/>
    <property type="molecule type" value="Genomic_DNA"/>
</dbReference>
<dbReference type="GO" id="GO:0030054">
    <property type="term" value="C:cell junction"/>
    <property type="evidence" value="ECO:0007669"/>
    <property type="project" value="UniProtKB-ARBA"/>
</dbReference>
<dbReference type="InterPro" id="IPR036892">
    <property type="entry name" value="L27_dom_sf"/>
</dbReference>
<accession>A0A158P445</accession>
<dbReference type="EMBL" id="ADTU01008457">
    <property type="status" value="NOT_ANNOTATED_CDS"/>
    <property type="molecule type" value="Genomic_DNA"/>
</dbReference>
<dbReference type="InterPro" id="IPR002076">
    <property type="entry name" value="ELO_fam"/>
</dbReference>
<dbReference type="OrthoDB" id="434092at2759"/>
<dbReference type="Pfam" id="PF09058">
    <property type="entry name" value="L27_1"/>
    <property type="match status" value="1"/>
</dbReference>
<keyword evidence="8 10" id="KW-0472">Membrane</keyword>
<gene>
    <name evidence="12" type="primary">105627891</name>
</gene>
<keyword evidence="7 10" id="KW-0443">Lipid metabolism</keyword>
<keyword evidence="4 10" id="KW-0812">Transmembrane</keyword>
<dbReference type="InterPro" id="IPR004172">
    <property type="entry name" value="L27_dom"/>
</dbReference>
<feature type="transmembrane region" description="Helical" evidence="10">
    <location>
        <begin position="218"/>
        <end position="237"/>
    </location>
</feature>
<evidence type="ECO:0000313" key="12">
    <source>
        <dbReference type="EnsemblMetazoa" id="XP_012064553.1"/>
    </source>
</evidence>
<dbReference type="SUPFAM" id="SSF101288">
    <property type="entry name" value="L27 domain"/>
    <property type="match status" value="1"/>
</dbReference>
<dbReference type="EMBL" id="ADTU01008460">
    <property type="status" value="NOT_ANNOTATED_CDS"/>
    <property type="molecule type" value="Genomic_DNA"/>
</dbReference>
<dbReference type="STRING" id="12957.A0A158P445"/>
<comment type="catalytic activity">
    <reaction evidence="10">
        <text>a very-long-chain acyl-CoA + malonyl-CoA + H(+) = a very-long-chain 3-oxoacyl-CoA + CO2 + CoA</text>
        <dbReference type="Rhea" id="RHEA:32727"/>
        <dbReference type="ChEBI" id="CHEBI:15378"/>
        <dbReference type="ChEBI" id="CHEBI:16526"/>
        <dbReference type="ChEBI" id="CHEBI:57287"/>
        <dbReference type="ChEBI" id="CHEBI:57384"/>
        <dbReference type="ChEBI" id="CHEBI:90725"/>
        <dbReference type="ChEBI" id="CHEBI:90736"/>
        <dbReference type="EC" id="2.3.1.199"/>
    </reaction>
</comment>
<dbReference type="PANTHER" id="PTHR11157">
    <property type="entry name" value="FATTY ACID ACYL TRANSFERASE-RELATED"/>
    <property type="match status" value="1"/>
</dbReference>
<dbReference type="EMBL" id="ADTU01008461">
    <property type="status" value="NOT_ANNOTATED_CDS"/>
    <property type="molecule type" value="Genomic_DNA"/>
</dbReference>
<dbReference type="InterPro" id="IPR015143">
    <property type="entry name" value="L27_1"/>
</dbReference>
<keyword evidence="13" id="KW-1185">Reference proteome</keyword>
<dbReference type="EMBL" id="ADTU01008459">
    <property type="status" value="NOT_ANNOTATED_CDS"/>
    <property type="molecule type" value="Genomic_DNA"/>
</dbReference>
<reference evidence="13" key="1">
    <citation type="journal article" date="2011" name="PLoS Genet.">
        <title>The genome sequence of the leaf-cutter ant Atta cephalotes reveals insights into its obligate symbiotic lifestyle.</title>
        <authorList>
            <person name="Suen G."/>
            <person name="Teiling C."/>
            <person name="Li L."/>
            <person name="Holt C."/>
            <person name="Abouheif E."/>
            <person name="Bornberg-Bauer E."/>
            <person name="Bouffard P."/>
            <person name="Caldera E.J."/>
            <person name="Cash E."/>
            <person name="Cavanaugh A."/>
            <person name="Denas O."/>
            <person name="Elhaik E."/>
            <person name="Fave M.J."/>
            <person name="Gadau J."/>
            <person name="Gibson J.D."/>
            <person name="Graur D."/>
            <person name="Grubbs K.J."/>
            <person name="Hagen D.E."/>
            <person name="Harkins T.T."/>
            <person name="Helmkampf M."/>
            <person name="Hu H."/>
            <person name="Johnson B.R."/>
            <person name="Kim J."/>
            <person name="Marsh S.E."/>
            <person name="Moeller J.A."/>
            <person name="Munoz-Torres M.C."/>
            <person name="Murphy M.C."/>
            <person name="Naughton M.C."/>
            <person name="Nigam S."/>
            <person name="Overson R."/>
            <person name="Rajakumar R."/>
            <person name="Reese J.T."/>
            <person name="Scott J.J."/>
            <person name="Smith C.R."/>
            <person name="Tao S."/>
            <person name="Tsutsui N.D."/>
            <person name="Viljakainen L."/>
            <person name="Wissler L."/>
            <person name="Yandell M.D."/>
            <person name="Zimmer F."/>
            <person name="Taylor J."/>
            <person name="Slater S.C."/>
            <person name="Clifton S.W."/>
            <person name="Warren W.C."/>
            <person name="Elsik C.G."/>
            <person name="Smith C.D."/>
            <person name="Weinstock G.M."/>
            <person name="Gerardo N.M."/>
            <person name="Currie C.R."/>
        </authorList>
    </citation>
    <scope>NUCLEOTIDE SEQUENCE [LARGE SCALE GENOMIC DNA]</scope>
</reference>
<dbReference type="EMBL" id="ADTU01008458">
    <property type="status" value="NOT_ANNOTATED_CDS"/>
    <property type="molecule type" value="Genomic_DNA"/>
</dbReference>
<dbReference type="EMBL" id="ADTU01008463">
    <property type="status" value="NOT_ANNOTATED_CDS"/>
    <property type="molecule type" value="Genomic_DNA"/>
</dbReference>
<dbReference type="PANTHER" id="PTHR11157:SF69">
    <property type="entry name" value="ELONGATION OF VERY LONG CHAIN FATTY ACIDS PROTEIN 7"/>
    <property type="match status" value="1"/>
</dbReference>
<dbReference type="KEGG" id="acep:105627891"/>
<keyword evidence="9 10" id="KW-0275">Fatty acid biosynthesis</keyword>
<dbReference type="Gene3D" id="1.10.287.470">
    <property type="entry name" value="Helix hairpin bin"/>
    <property type="match status" value="1"/>
</dbReference>
<dbReference type="Proteomes" id="UP000005205">
    <property type="component" value="Unassembled WGS sequence"/>
</dbReference>
<evidence type="ECO:0000259" key="11">
    <source>
        <dbReference type="PROSITE" id="PS51022"/>
    </source>
</evidence>
<dbReference type="GO" id="GO:0030148">
    <property type="term" value="P:sphingolipid biosynthetic process"/>
    <property type="evidence" value="ECO:0007669"/>
    <property type="project" value="TreeGrafter"/>
</dbReference>
<evidence type="ECO:0000256" key="6">
    <source>
        <dbReference type="ARBA" id="ARBA00022989"/>
    </source>
</evidence>
<evidence type="ECO:0000256" key="4">
    <source>
        <dbReference type="ARBA" id="ARBA00022692"/>
    </source>
</evidence>
<dbReference type="AlphaFoldDB" id="A0A158P445"/>
<dbReference type="PROSITE" id="PS51022">
    <property type="entry name" value="L27"/>
    <property type="match status" value="1"/>
</dbReference>
<dbReference type="GO" id="GO:0034626">
    <property type="term" value="P:fatty acid elongation, polyunsaturated fatty acid"/>
    <property type="evidence" value="ECO:0007669"/>
    <property type="project" value="TreeGrafter"/>
</dbReference>
<dbReference type="EnsemblMetazoa" id="XM_012209163.1">
    <property type="protein sequence ID" value="XP_012064553.1"/>
    <property type="gene ID" value="LOC105627891"/>
</dbReference>
<comment type="subcellular location">
    <subcellularLocation>
        <location evidence="1">Membrane</location>
        <topology evidence="1">Multi-pass membrane protein</topology>
    </subcellularLocation>
</comment>
<evidence type="ECO:0000313" key="13">
    <source>
        <dbReference type="Proteomes" id="UP000005205"/>
    </source>
</evidence>
<evidence type="ECO:0000256" key="9">
    <source>
        <dbReference type="ARBA" id="ARBA00023160"/>
    </source>
</evidence>